<comment type="subcellular location">
    <subcellularLocation>
        <location evidence="1">Nucleus</location>
    </subcellularLocation>
</comment>
<keyword evidence="4" id="KW-0804">Transcription</keyword>
<dbReference type="GeneID" id="113705511"/>
<organism evidence="8 9">
    <name type="scientific">Coffea arabica</name>
    <name type="common">Arabian coffee</name>
    <dbReference type="NCBI Taxonomy" id="13443"/>
    <lineage>
        <taxon>Eukaryota</taxon>
        <taxon>Viridiplantae</taxon>
        <taxon>Streptophyta</taxon>
        <taxon>Embryophyta</taxon>
        <taxon>Tracheophyta</taxon>
        <taxon>Spermatophyta</taxon>
        <taxon>Magnoliopsida</taxon>
        <taxon>eudicotyledons</taxon>
        <taxon>Gunneridae</taxon>
        <taxon>Pentapetalae</taxon>
        <taxon>asterids</taxon>
        <taxon>lamiids</taxon>
        <taxon>Gentianales</taxon>
        <taxon>Rubiaceae</taxon>
        <taxon>Ixoroideae</taxon>
        <taxon>Gardenieae complex</taxon>
        <taxon>Bertiereae - Coffeeae clade</taxon>
        <taxon>Coffeeae</taxon>
        <taxon>Coffea</taxon>
    </lineage>
</organism>
<feature type="compositionally biased region" description="Basic and acidic residues" evidence="6">
    <location>
        <begin position="48"/>
        <end position="58"/>
    </location>
</feature>
<name>A0ABM4V1C1_COFAR</name>
<feature type="domain" description="MBD" evidence="7">
    <location>
        <begin position="150"/>
        <end position="223"/>
    </location>
</feature>
<evidence type="ECO:0000256" key="5">
    <source>
        <dbReference type="ARBA" id="ARBA00023242"/>
    </source>
</evidence>
<keyword evidence="8" id="KW-1185">Reference proteome</keyword>
<dbReference type="SMART" id="SM00391">
    <property type="entry name" value="MBD"/>
    <property type="match status" value="1"/>
</dbReference>
<dbReference type="InterPro" id="IPR038945">
    <property type="entry name" value="MBD13-like"/>
</dbReference>
<reference evidence="9" key="2">
    <citation type="submission" date="2025-08" db="UniProtKB">
        <authorList>
            <consortium name="RefSeq"/>
        </authorList>
    </citation>
    <scope>IDENTIFICATION</scope>
    <source>
        <tissue evidence="9">Leaves</tissue>
    </source>
</reference>
<dbReference type="InterPro" id="IPR001739">
    <property type="entry name" value="Methyl_CpG_DNA-bd"/>
</dbReference>
<evidence type="ECO:0000256" key="3">
    <source>
        <dbReference type="ARBA" id="ARBA00023125"/>
    </source>
</evidence>
<proteinExistence type="predicted"/>
<keyword evidence="3" id="KW-0238">DNA-binding</keyword>
<dbReference type="Proteomes" id="UP001652660">
    <property type="component" value="Chromosome 1e"/>
</dbReference>
<evidence type="ECO:0000256" key="4">
    <source>
        <dbReference type="ARBA" id="ARBA00023163"/>
    </source>
</evidence>
<dbReference type="Gene3D" id="3.30.890.10">
    <property type="entry name" value="Methyl-cpg-binding Protein 2, Chain A"/>
    <property type="match status" value="2"/>
</dbReference>
<evidence type="ECO:0000256" key="6">
    <source>
        <dbReference type="SAM" id="MobiDB-lite"/>
    </source>
</evidence>
<dbReference type="SUPFAM" id="SSF54171">
    <property type="entry name" value="DNA-binding domain"/>
    <property type="match status" value="2"/>
</dbReference>
<accession>A0ABM4V1C1</accession>
<evidence type="ECO:0000313" key="8">
    <source>
        <dbReference type="Proteomes" id="UP001652660"/>
    </source>
</evidence>
<dbReference type="PANTHER" id="PTHR34067">
    <property type="entry name" value="OS04G0193200 PROTEIN"/>
    <property type="match status" value="1"/>
</dbReference>
<evidence type="ECO:0000313" key="9">
    <source>
        <dbReference type="RefSeq" id="XP_071913324.1"/>
    </source>
</evidence>
<evidence type="ECO:0000259" key="7">
    <source>
        <dbReference type="PROSITE" id="PS50982"/>
    </source>
</evidence>
<dbReference type="Pfam" id="PF01429">
    <property type="entry name" value="MBD"/>
    <property type="match status" value="1"/>
</dbReference>
<dbReference type="RefSeq" id="XP_071913324.1">
    <property type="nucleotide sequence ID" value="XM_072057223.1"/>
</dbReference>
<evidence type="ECO:0000256" key="2">
    <source>
        <dbReference type="ARBA" id="ARBA00023015"/>
    </source>
</evidence>
<feature type="region of interest" description="Disordered" evidence="6">
    <location>
        <begin position="48"/>
        <end position="72"/>
    </location>
</feature>
<protein>
    <submittedName>
        <fullName evidence="9">Uncharacterized protein isoform X1</fullName>
    </submittedName>
</protein>
<keyword evidence="2" id="KW-0805">Transcription regulation</keyword>
<dbReference type="PANTHER" id="PTHR34067:SF20">
    <property type="entry name" value="OS08G0206700 PROTEIN"/>
    <property type="match status" value="1"/>
</dbReference>
<sequence>MSEPIFSGLQNPVQGSNLVDPDIALNDQILPDPLLETGWFIDPDQKVDDAASAEEKPAPAETSTKPSATPMASVAIEVTPLSQRRPRRPVEEMAERPDWLPDDWKIEVRVRTSGATAGTSDRIGSMLETAPATLMLQQLTKMGPQARKGCTALVVRPDWLPLDWGFTWKVRTAGKTAGNTDKYFFSPSGLKFRSKVEVLEFLETGSRRKKKLKSDANATVRHKCLPSDGPSDQRKKTSKQASGNPSDHQKKKSKSNIRDFSDMNFDFRNPPRSLTWVQANDCPDDWLPTFSNATVPKSERTEWGNVYSRVTQLDKTNGAS</sequence>
<evidence type="ECO:0000256" key="1">
    <source>
        <dbReference type="ARBA" id="ARBA00004123"/>
    </source>
</evidence>
<dbReference type="InterPro" id="IPR016177">
    <property type="entry name" value="DNA-bd_dom_sf"/>
</dbReference>
<reference evidence="8" key="1">
    <citation type="journal article" date="2025" name="Foods">
        <title>Unveiling the Microbial Signatures of Arabica Coffee Cherries: Insights into Ripeness Specific Diversity, Functional Traits, and Implications for Quality and Safety.</title>
        <authorList>
            <consortium name="RefSeq"/>
            <person name="Tenea G.N."/>
            <person name="Cifuentes V."/>
            <person name="Reyes P."/>
            <person name="Cevallos-Vallejos M."/>
        </authorList>
    </citation>
    <scope>NUCLEOTIDE SEQUENCE [LARGE SCALE GENOMIC DNA]</scope>
</reference>
<dbReference type="PROSITE" id="PS50982">
    <property type="entry name" value="MBD"/>
    <property type="match status" value="1"/>
</dbReference>
<keyword evidence="5" id="KW-0539">Nucleus</keyword>
<gene>
    <name evidence="9" type="primary">LOC113705511</name>
</gene>
<feature type="region of interest" description="Disordered" evidence="6">
    <location>
        <begin position="210"/>
        <end position="265"/>
    </location>
</feature>